<accession>A0A183KCH4</accession>
<dbReference type="SMART" id="SM01411">
    <property type="entry name" value="Ephrin_rec_like"/>
    <property type="match status" value="1"/>
</dbReference>
<proteinExistence type="predicted"/>
<dbReference type="STRING" id="6186.A0A183KCH4"/>
<dbReference type="SUPFAM" id="SSF57184">
    <property type="entry name" value="Growth factor receptor domain"/>
    <property type="match status" value="1"/>
</dbReference>
<dbReference type="PANTHER" id="PTHR22727:SF15">
    <property type="entry name" value="MRH DOMAIN-CONTAINING PROTEIN"/>
    <property type="match status" value="1"/>
</dbReference>
<evidence type="ECO:0000313" key="1">
    <source>
        <dbReference type="WBParaSite" id="SCUD_0001271701-mRNA-1"/>
    </source>
</evidence>
<dbReference type="Gene3D" id="2.10.50.10">
    <property type="entry name" value="Tumor Necrosis Factor Receptor, subunit A, domain 2"/>
    <property type="match status" value="1"/>
</dbReference>
<dbReference type="PANTHER" id="PTHR22727">
    <property type="entry name" value="PROTEIN CBG13728"/>
    <property type="match status" value="1"/>
</dbReference>
<dbReference type="GO" id="GO:0016020">
    <property type="term" value="C:membrane"/>
    <property type="evidence" value="ECO:0007669"/>
    <property type="project" value="TreeGrafter"/>
</dbReference>
<dbReference type="WBParaSite" id="SCUD_0001271701-mRNA-1">
    <property type="protein sequence ID" value="SCUD_0001271701-mRNA-1"/>
    <property type="gene ID" value="SCUD_0001271701"/>
</dbReference>
<name>A0A183KCH4_9TREM</name>
<sequence>LSGLYFIFQIRNERCTQLPGGSFLLGLTGSYAYETVTFSVPVGHNILQWYLLVENVYIQQLYGLKDPELHIKEIRLTGTPPVTVCTPCAAGSFGPREKADRCELCPRNTYSSEGAESCKSCPADQYSGNGSSSCSPRPPCKKDDYTSYWTSCDQQQMTQRKWKWIEPKICDENSGVSLPQPESPVDCHKCSTGTFPLDGNTCELCSVGTKCNTWERDLTLLRGGVGMHSDELATLELPIKDGFITASIIDSTDEYSFYFQPPISNTFVRIEFQLDCVGRCQFSMKQVFVAGNEKMIAIWGGSSNRRNFTYHIKDASEVTFKWIFEKPSSPIHIQDHVNIYQIEVTNVKNDNIIGCQTCVQGIVNGNYL</sequence>
<reference evidence="1" key="1">
    <citation type="submission" date="2016-06" db="UniProtKB">
        <authorList>
            <consortium name="WormBaseParasite"/>
        </authorList>
    </citation>
    <scope>IDENTIFICATION</scope>
</reference>
<dbReference type="InterPro" id="IPR039181">
    <property type="entry name" value="Elapor1/2"/>
</dbReference>
<protein>
    <submittedName>
        <fullName evidence="1">Ephrin_rec_like domain-containing protein</fullName>
    </submittedName>
</protein>
<dbReference type="AlphaFoldDB" id="A0A183KCH4"/>
<organism evidence="1">
    <name type="scientific">Schistosoma curassoni</name>
    <dbReference type="NCBI Taxonomy" id="6186"/>
    <lineage>
        <taxon>Eukaryota</taxon>
        <taxon>Metazoa</taxon>
        <taxon>Spiralia</taxon>
        <taxon>Lophotrochozoa</taxon>
        <taxon>Platyhelminthes</taxon>
        <taxon>Trematoda</taxon>
        <taxon>Digenea</taxon>
        <taxon>Strigeidida</taxon>
        <taxon>Schistosomatoidea</taxon>
        <taxon>Schistosomatidae</taxon>
        <taxon>Schistosoma</taxon>
    </lineage>
</organism>
<dbReference type="InterPro" id="IPR009030">
    <property type="entry name" value="Growth_fac_rcpt_cys_sf"/>
</dbReference>